<dbReference type="OrthoDB" id="9807240at2"/>
<evidence type="ECO:0000256" key="1">
    <source>
        <dbReference type="ARBA" id="ARBA00001936"/>
    </source>
</evidence>
<evidence type="ECO:0000256" key="14">
    <source>
        <dbReference type="HAMAP-Rule" id="MF_00138"/>
    </source>
</evidence>
<dbReference type="FunFam" id="3.40.50.20:FF:000006">
    <property type="entry name" value="Phosphoribosylamine--glycine ligase, chloroplastic"/>
    <property type="match status" value="1"/>
</dbReference>
<dbReference type="RefSeq" id="WP_128466166.1">
    <property type="nucleotide sequence ID" value="NZ_CP035108.1"/>
</dbReference>
<dbReference type="GO" id="GO:0006189">
    <property type="term" value="P:'de novo' IMP biosynthetic process"/>
    <property type="evidence" value="ECO:0007669"/>
    <property type="project" value="UniProtKB-UniRule"/>
</dbReference>
<comment type="catalytic activity">
    <reaction evidence="14">
        <text>5-phospho-beta-D-ribosylamine + glycine + ATP = N(1)-(5-phospho-beta-D-ribosyl)glycinamide + ADP + phosphate + H(+)</text>
        <dbReference type="Rhea" id="RHEA:17453"/>
        <dbReference type="ChEBI" id="CHEBI:15378"/>
        <dbReference type="ChEBI" id="CHEBI:30616"/>
        <dbReference type="ChEBI" id="CHEBI:43474"/>
        <dbReference type="ChEBI" id="CHEBI:57305"/>
        <dbReference type="ChEBI" id="CHEBI:58681"/>
        <dbReference type="ChEBI" id="CHEBI:143788"/>
        <dbReference type="ChEBI" id="CHEBI:456216"/>
        <dbReference type="EC" id="6.3.4.13"/>
    </reaction>
</comment>
<dbReference type="InterPro" id="IPR011761">
    <property type="entry name" value="ATP-grasp"/>
</dbReference>
<comment type="similarity">
    <text evidence="11 14">Belongs to the GARS family.</text>
</comment>
<dbReference type="Gene3D" id="3.30.470.20">
    <property type="entry name" value="ATP-grasp fold, B domain"/>
    <property type="match status" value="1"/>
</dbReference>
<evidence type="ECO:0000256" key="3">
    <source>
        <dbReference type="ARBA" id="ARBA00005174"/>
    </source>
</evidence>
<dbReference type="GO" id="GO:0004637">
    <property type="term" value="F:phosphoribosylamine-glycine ligase activity"/>
    <property type="evidence" value="ECO:0007669"/>
    <property type="project" value="UniProtKB-UniRule"/>
</dbReference>
<evidence type="ECO:0000256" key="10">
    <source>
        <dbReference type="ARBA" id="ARBA00023211"/>
    </source>
</evidence>
<gene>
    <name evidence="14 17" type="primary">purD</name>
    <name evidence="17" type="ORF">EP073_05510</name>
</gene>
<dbReference type="Pfam" id="PF01071">
    <property type="entry name" value="GARS_A"/>
    <property type="match status" value="1"/>
</dbReference>
<evidence type="ECO:0000256" key="8">
    <source>
        <dbReference type="ARBA" id="ARBA00022755"/>
    </source>
</evidence>
<dbReference type="FunFam" id="3.30.470.20:FF:000018">
    <property type="entry name" value="Trifunctional purine biosynthetic protein adenosine-3"/>
    <property type="match status" value="1"/>
</dbReference>
<dbReference type="EMBL" id="CP035108">
    <property type="protein sequence ID" value="QAR32880.1"/>
    <property type="molecule type" value="Genomic_DNA"/>
</dbReference>
<dbReference type="Gene3D" id="3.30.1490.20">
    <property type="entry name" value="ATP-grasp fold, A domain"/>
    <property type="match status" value="1"/>
</dbReference>
<evidence type="ECO:0000256" key="9">
    <source>
        <dbReference type="ARBA" id="ARBA00022840"/>
    </source>
</evidence>
<feature type="domain" description="ATP-grasp" evidence="16">
    <location>
        <begin position="109"/>
        <end position="315"/>
    </location>
</feature>
<dbReference type="Pfam" id="PF02844">
    <property type="entry name" value="GARS_N"/>
    <property type="match status" value="1"/>
</dbReference>
<evidence type="ECO:0000256" key="11">
    <source>
        <dbReference type="ARBA" id="ARBA00038345"/>
    </source>
</evidence>
<comment type="cofactor">
    <cofactor evidence="2">
        <name>Mg(2+)</name>
        <dbReference type="ChEBI" id="CHEBI:18420"/>
    </cofactor>
</comment>
<dbReference type="SMART" id="SM01209">
    <property type="entry name" value="GARS_A"/>
    <property type="match status" value="1"/>
</dbReference>
<dbReference type="SUPFAM" id="SSF52440">
    <property type="entry name" value="PreATP-grasp domain"/>
    <property type="match status" value="1"/>
</dbReference>
<dbReference type="InterPro" id="IPR020562">
    <property type="entry name" value="PRibGlycinamide_synth_N"/>
</dbReference>
<organism evidence="17 18">
    <name type="scientific">Geovibrio thiophilus</name>
    <dbReference type="NCBI Taxonomy" id="139438"/>
    <lineage>
        <taxon>Bacteria</taxon>
        <taxon>Pseudomonadati</taxon>
        <taxon>Deferribacterota</taxon>
        <taxon>Deferribacteres</taxon>
        <taxon>Deferribacterales</taxon>
        <taxon>Geovibrionaceae</taxon>
        <taxon>Geovibrio</taxon>
    </lineage>
</organism>
<evidence type="ECO:0000256" key="12">
    <source>
        <dbReference type="ARBA" id="ARBA00042242"/>
    </source>
</evidence>
<dbReference type="PROSITE" id="PS50975">
    <property type="entry name" value="ATP_GRASP"/>
    <property type="match status" value="1"/>
</dbReference>
<keyword evidence="8 14" id="KW-0658">Purine biosynthesis</keyword>
<dbReference type="Gene3D" id="3.40.50.20">
    <property type="match status" value="1"/>
</dbReference>
<evidence type="ECO:0000256" key="13">
    <source>
        <dbReference type="ARBA" id="ARBA00042864"/>
    </source>
</evidence>
<dbReference type="NCBIfam" id="TIGR00877">
    <property type="entry name" value="purD"/>
    <property type="match status" value="1"/>
</dbReference>
<dbReference type="GO" id="GO:0009113">
    <property type="term" value="P:purine nucleobase biosynthetic process"/>
    <property type="evidence" value="ECO:0007669"/>
    <property type="project" value="InterPro"/>
</dbReference>
<keyword evidence="18" id="KW-1185">Reference proteome</keyword>
<dbReference type="UniPathway" id="UPA00074">
    <property type="reaction ID" value="UER00125"/>
</dbReference>
<accession>A0A3R5V0W5</accession>
<reference evidence="17 18" key="1">
    <citation type="submission" date="2019-01" db="EMBL/GenBank/DDBJ databases">
        <title>Geovibrio thiophilus DSM 11263, complete genome.</title>
        <authorList>
            <person name="Spring S."/>
            <person name="Bunk B."/>
            <person name="Sproer C."/>
        </authorList>
    </citation>
    <scope>NUCLEOTIDE SEQUENCE [LARGE SCALE GENOMIC DNA]</scope>
    <source>
        <strain evidence="17 18">DSM 11263</strain>
    </source>
</reference>
<keyword evidence="9 15" id="KW-0067">ATP-binding</keyword>
<evidence type="ECO:0000256" key="2">
    <source>
        <dbReference type="ARBA" id="ARBA00001946"/>
    </source>
</evidence>
<dbReference type="InterPro" id="IPR016185">
    <property type="entry name" value="PreATP-grasp_dom_sf"/>
</dbReference>
<dbReference type="InterPro" id="IPR011054">
    <property type="entry name" value="Rudment_hybrid_motif"/>
</dbReference>
<comment type="cofactor">
    <cofactor evidence="1">
        <name>Mn(2+)</name>
        <dbReference type="ChEBI" id="CHEBI:29035"/>
    </cofactor>
</comment>
<dbReference type="Gene3D" id="3.90.600.10">
    <property type="entry name" value="Phosphoribosylglycinamide synthetase, C-terminal domain"/>
    <property type="match status" value="1"/>
</dbReference>
<name>A0A3R5V0W5_9BACT</name>
<dbReference type="FunFam" id="3.90.600.10:FF:000001">
    <property type="entry name" value="Trifunctional purine biosynthetic protein adenosine-3"/>
    <property type="match status" value="1"/>
</dbReference>
<dbReference type="SUPFAM" id="SSF56059">
    <property type="entry name" value="Glutathione synthetase ATP-binding domain-like"/>
    <property type="match status" value="1"/>
</dbReference>
<evidence type="ECO:0000313" key="17">
    <source>
        <dbReference type="EMBL" id="QAR32880.1"/>
    </source>
</evidence>
<keyword evidence="5 14" id="KW-0436">Ligase</keyword>
<dbReference type="InterPro" id="IPR013815">
    <property type="entry name" value="ATP_grasp_subdomain_1"/>
</dbReference>
<evidence type="ECO:0000256" key="5">
    <source>
        <dbReference type="ARBA" id="ARBA00022598"/>
    </source>
</evidence>
<dbReference type="InterPro" id="IPR037123">
    <property type="entry name" value="PRibGlycinamide_synth_C_sf"/>
</dbReference>
<keyword evidence="10" id="KW-0464">Manganese</keyword>
<comment type="pathway">
    <text evidence="3 14">Purine metabolism; IMP biosynthesis via de novo pathway; N(1)-(5-phospho-D-ribosyl)glycinamide from 5-phospho-alpha-D-ribose 1-diphosphate: step 2/2.</text>
</comment>
<dbReference type="HAMAP" id="MF_00138">
    <property type="entry name" value="GARS"/>
    <property type="match status" value="1"/>
</dbReference>
<evidence type="ECO:0000313" key="18">
    <source>
        <dbReference type="Proteomes" id="UP000287502"/>
    </source>
</evidence>
<dbReference type="SMART" id="SM01210">
    <property type="entry name" value="GARS_C"/>
    <property type="match status" value="1"/>
</dbReference>
<dbReference type="PROSITE" id="PS00184">
    <property type="entry name" value="GARS"/>
    <property type="match status" value="1"/>
</dbReference>
<evidence type="ECO:0000256" key="7">
    <source>
        <dbReference type="ARBA" id="ARBA00022741"/>
    </source>
</evidence>
<keyword evidence="6" id="KW-0479">Metal-binding</keyword>
<evidence type="ECO:0000256" key="15">
    <source>
        <dbReference type="PROSITE-ProRule" id="PRU00409"/>
    </source>
</evidence>
<dbReference type="PANTHER" id="PTHR43472:SF1">
    <property type="entry name" value="PHOSPHORIBOSYLAMINE--GLYCINE LIGASE, CHLOROPLASTIC"/>
    <property type="match status" value="1"/>
</dbReference>
<dbReference type="SUPFAM" id="SSF51246">
    <property type="entry name" value="Rudiment single hybrid motif"/>
    <property type="match status" value="1"/>
</dbReference>
<dbReference type="EC" id="6.3.4.13" evidence="4 14"/>
<evidence type="ECO:0000256" key="4">
    <source>
        <dbReference type="ARBA" id="ARBA00013255"/>
    </source>
</evidence>
<dbReference type="GO" id="GO:0005524">
    <property type="term" value="F:ATP binding"/>
    <property type="evidence" value="ECO:0007669"/>
    <property type="project" value="UniProtKB-UniRule"/>
</dbReference>
<dbReference type="InterPro" id="IPR020559">
    <property type="entry name" value="PRibGlycinamide_synth_CS"/>
</dbReference>
<evidence type="ECO:0000259" key="16">
    <source>
        <dbReference type="PROSITE" id="PS50975"/>
    </source>
</evidence>
<dbReference type="KEGG" id="gtl:EP073_05510"/>
<dbReference type="InterPro" id="IPR020561">
    <property type="entry name" value="PRibGlycinamid_synth_ATP-grasp"/>
</dbReference>
<proteinExistence type="inferred from homology"/>
<dbReference type="GO" id="GO:0046872">
    <property type="term" value="F:metal ion binding"/>
    <property type="evidence" value="ECO:0007669"/>
    <property type="project" value="UniProtKB-KW"/>
</dbReference>
<dbReference type="Proteomes" id="UP000287502">
    <property type="component" value="Chromosome"/>
</dbReference>
<evidence type="ECO:0000256" key="6">
    <source>
        <dbReference type="ARBA" id="ARBA00022723"/>
    </source>
</evidence>
<protein>
    <recommendedName>
        <fullName evidence="4 14">Phosphoribosylamine--glycine ligase</fullName>
        <ecNumber evidence="4 14">6.3.4.13</ecNumber>
    </recommendedName>
    <alternativeName>
        <fullName evidence="14">GARS</fullName>
    </alternativeName>
    <alternativeName>
        <fullName evidence="12 14">Glycinamide ribonucleotide synthetase</fullName>
    </alternativeName>
    <alternativeName>
        <fullName evidence="13 14">Phosphoribosylglycinamide synthetase</fullName>
    </alternativeName>
</protein>
<dbReference type="PANTHER" id="PTHR43472">
    <property type="entry name" value="PHOSPHORIBOSYLAMINE--GLYCINE LIGASE"/>
    <property type="match status" value="1"/>
</dbReference>
<dbReference type="InterPro" id="IPR020560">
    <property type="entry name" value="PRibGlycinamide_synth_C-dom"/>
</dbReference>
<dbReference type="AlphaFoldDB" id="A0A3R5V0W5"/>
<sequence>MKILVVGSGGREHALAWKLAQNPKIEEIFVAPGNGGTALENKVTNIRIKATDLKELADFAKANGVALTVVGPEDPLAAGIVDYFQEHGLRVFGPCKAAAQIEASKAFAKEMMVAAGIPTAFYREFTDFEAANAYVHEKGAPIVIKADGLAAGKGVTVAFTLTEAEAALKEIFIDNIFGDAGSKVVVEEFLDGEEASYLAFSDGETVLPMVSSQDHKAVYDGDKGPNTGGMGAYSPAPVVTDEIFDFATQKIAYPLINEFKKRGIKYVGIIYAGLMITADGVKVLEFNARFGDPETQPVLTRLNSDLLEIFEACIDGRLHEIKADWSAEPAVCVVMASGGYPKDYEKGYEINGIADADRIAGVKVFHAGTETIDKKTVNTGGRVLGVTARGKDLGETIERAYEAVEKIYWTNAHFRKDIGAKALRRLKK</sequence>
<dbReference type="FunFam" id="3.30.1490.20:FF:000006">
    <property type="entry name" value="phosphoribosylamine--glycine ligase, chloroplastic-like"/>
    <property type="match status" value="1"/>
</dbReference>
<dbReference type="Pfam" id="PF02843">
    <property type="entry name" value="GARS_C"/>
    <property type="match status" value="1"/>
</dbReference>
<dbReference type="InterPro" id="IPR000115">
    <property type="entry name" value="PRibGlycinamide_synth"/>
</dbReference>
<keyword evidence="7 15" id="KW-0547">Nucleotide-binding</keyword>